<gene>
    <name evidence="13" type="primary">fabI</name>
    <name evidence="12" type="ORF">GCM10011572_33120</name>
    <name evidence="13" type="ORF">GM672_09640</name>
</gene>
<keyword evidence="4" id="KW-0276">Fatty acid metabolism</keyword>
<dbReference type="NCBIfam" id="NF005717">
    <property type="entry name" value="PRK07533.1"/>
    <property type="match status" value="1"/>
</dbReference>
<dbReference type="PANTHER" id="PTHR43159:SF2">
    <property type="entry name" value="ENOYL-[ACYL-CARRIER-PROTEIN] REDUCTASE [NADH], CHLOROPLASTIC"/>
    <property type="match status" value="1"/>
</dbReference>
<dbReference type="RefSeq" id="WP_170300000.1">
    <property type="nucleotide sequence ID" value="NZ_BMKG01000013.1"/>
</dbReference>
<dbReference type="EC" id="1.3.1.9" evidence="8"/>
<dbReference type="GO" id="GO:0004318">
    <property type="term" value="F:enoyl-[acyl-carrier-protein] reductase (NADH) activity"/>
    <property type="evidence" value="ECO:0007669"/>
    <property type="project" value="UniProtKB-EC"/>
</dbReference>
<evidence type="ECO:0000256" key="1">
    <source>
        <dbReference type="ARBA" id="ARBA00005194"/>
    </source>
</evidence>
<accession>A0A6I3SV30</accession>
<feature type="binding site" evidence="10">
    <location>
        <position position="98"/>
    </location>
    <ligand>
        <name>substrate</name>
    </ligand>
</feature>
<reference evidence="13 14" key="3">
    <citation type="submission" date="2019-11" db="EMBL/GenBank/DDBJ databases">
        <title>Type strains purchased from KCTC, JCM and DSMZ.</title>
        <authorList>
            <person name="Lu H."/>
        </authorList>
    </citation>
    <scope>NUCLEOTIDE SEQUENCE [LARGE SCALE GENOMIC DNA]</scope>
    <source>
        <strain evidence="13 14">KCTC 52429</strain>
    </source>
</reference>
<keyword evidence="7 8" id="KW-0275">Fatty acid biosynthesis</keyword>
<evidence type="ECO:0000256" key="8">
    <source>
        <dbReference type="PIRNR" id="PIRNR000094"/>
    </source>
</evidence>
<evidence type="ECO:0000256" key="6">
    <source>
        <dbReference type="ARBA" id="ARBA00023098"/>
    </source>
</evidence>
<reference evidence="12" key="1">
    <citation type="journal article" date="2014" name="Int. J. Syst. Evol. Microbiol.">
        <title>Complete genome of a new Firmicutes species belonging to the dominant human colonic microbiota ('Ruminococcus bicirculans') reveals two chromosomes and a selective capacity to utilize plant glucans.</title>
        <authorList>
            <consortium name="NISC Comparative Sequencing Program"/>
            <person name="Wegmann U."/>
            <person name="Louis P."/>
            <person name="Goesmann A."/>
            <person name="Henrissat B."/>
            <person name="Duncan S.H."/>
            <person name="Flint H.J."/>
        </authorList>
    </citation>
    <scope>NUCLEOTIDE SEQUENCE</scope>
    <source>
        <strain evidence="12">CGMCC 1.15931</strain>
    </source>
</reference>
<dbReference type="Proteomes" id="UP000430634">
    <property type="component" value="Unassembled WGS sequence"/>
</dbReference>
<dbReference type="GO" id="GO:0006633">
    <property type="term" value="P:fatty acid biosynthetic process"/>
    <property type="evidence" value="ECO:0007669"/>
    <property type="project" value="UniProtKB-UniPathway"/>
</dbReference>
<evidence type="ECO:0000256" key="5">
    <source>
        <dbReference type="ARBA" id="ARBA00023002"/>
    </source>
</evidence>
<reference evidence="15" key="2">
    <citation type="journal article" date="2019" name="Int. J. Syst. Evol. Microbiol.">
        <title>The Global Catalogue of Microorganisms (GCM) 10K type strain sequencing project: providing services to taxonomists for standard genome sequencing and annotation.</title>
        <authorList>
            <consortium name="The Broad Institute Genomics Platform"/>
            <consortium name="The Broad Institute Genome Sequencing Center for Infectious Disease"/>
            <person name="Wu L."/>
            <person name="Ma J."/>
        </authorList>
    </citation>
    <scope>NUCLEOTIDE SEQUENCE [LARGE SCALE GENOMIC DNA]</scope>
    <source>
        <strain evidence="15">CGMCC 1.15931</strain>
    </source>
</reference>
<dbReference type="Gene3D" id="1.10.8.400">
    <property type="entry name" value="Enoyl acyl carrier protein reductase"/>
    <property type="match status" value="1"/>
</dbReference>
<evidence type="ECO:0000256" key="10">
    <source>
        <dbReference type="PIRSR" id="PIRSR000094-2"/>
    </source>
</evidence>
<dbReference type="UniPathway" id="UPA00094"/>
<dbReference type="InterPro" id="IPR036291">
    <property type="entry name" value="NAD(P)-bd_dom_sf"/>
</dbReference>
<dbReference type="SUPFAM" id="SSF51735">
    <property type="entry name" value="NAD(P)-binding Rossmann-fold domains"/>
    <property type="match status" value="1"/>
</dbReference>
<comment type="caution">
    <text evidence="13">The sequence shown here is derived from an EMBL/GenBank/DDBJ whole genome shotgun (WGS) entry which is preliminary data.</text>
</comment>
<comment type="pathway">
    <text evidence="1">Lipid metabolism; fatty acid biosynthesis.</text>
</comment>
<keyword evidence="8 11" id="KW-0520">NAD</keyword>
<dbReference type="EMBL" id="WNKZ01000020">
    <property type="protein sequence ID" value="MTV52993.1"/>
    <property type="molecule type" value="Genomic_DNA"/>
</dbReference>
<keyword evidence="3 8" id="KW-0444">Lipid biosynthesis</keyword>
<reference evidence="12" key="4">
    <citation type="submission" date="2024-05" db="EMBL/GenBank/DDBJ databases">
        <authorList>
            <person name="Sun Q."/>
            <person name="Zhou Y."/>
        </authorList>
    </citation>
    <scope>NUCLEOTIDE SEQUENCE</scope>
    <source>
        <strain evidence="12">CGMCC 1.15931</strain>
    </source>
</reference>
<evidence type="ECO:0000256" key="11">
    <source>
        <dbReference type="PIRSR" id="PIRSR000094-3"/>
    </source>
</evidence>
<keyword evidence="5 8" id="KW-0560">Oxidoreductase</keyword>
<dbReference type="Proteomes" id="UP000622638">
    <property type="component" value="Unassembled WGS sequence"/>
</dbReference>
<evidence type="ECO:0000256" key="3">
    <source>
        <dbReference type="ARBA" id="ARBA00022516"/>
    </source>
</evidence>
<dbReference type="Gene3D" id="3.40.50.720">
    <property type="entry name" value="NAD(P)-binding Rossmann-like Domain"/>
    <property type="match status" value="1"/>
</dbReference>
<dbReference type="AlphaFoldDB" id="A0A6I3SV30"/>
<evidence type="ECO:0000256" key="9">
    <source>
        <dbReference type="PIRSR" id="PIRSR000094-1"/>
    </source>
</evidence>
<feature type="active site" description="Proton acceptor" evidence="9">
    <location>
        <position position="158"/>
    </location>
</feature>
<dbReference type="InterPro" id="IPR002347">
    <property type="entry name" value="SDR_fam"/>
</dbReference>
<dbReference type="PANTHER" id="PTHR43159">
    <property type="entry name" value="ENOYL-[ACYL-CARRIER-PROTEIN] REDUCTASE"/>
    <property type="match status" value="1"/>
</dbReference>
<protein>
    <recommendedName>
        <fullName evidence="8">Enoyl-[acyl-carrier-protein] reductase [NADH]</fullName>
        <ecNumber evidence="8">1.3.1.9</ecNumber>
    </recommendedName>
</protein>
<dbReference type="Pfam" id="PF13561">
    <property type="entry name" value="adh_short_C2"/>
    <property type="match status" value="1"/>
</dbReference>
<feature type="binding site" evidence="11">
    <location>
        <begin position="67"/>
        <end position="68"/>
    </location>
    <ligand>
        <name>NAD(+)</name>
        <dbReference type="ChEBI" id="CHEBI:57540"/>
    </ligand>
</feature>
<name>A0A6I3SV30_9BURK</name>
<feature type="binding site" evidence="11">
    <location>
        <position position="165"/>
    </location>
    <ligand>
        <name>NAD(+)</name>
        <dbReference type="ChEBI" id="CHEBI:57540"/>
    </ligand>
</feature>
<evidence type="ECO:0000256" key="7">
    <source>
        <dbReference type="ARBA" id="ARBA00023160"/>
    </source>
</evidence>
<feature type="active site" description="Proton acceptor" evidence="9">
    <location>
        <position position="148"/>
    </location>
</feature>
<proteinExistence type="inferred from homology"/>
<dbReference type="PRINTS" id="PR00081">
    <property type="entry name" value="GDHRDH"/>
</dbReference>
<evidence type="ECO:0000313" key="13">
    <source>
        <dbReference type="EMBL" id="MTV52993.1"/>
    </source>
</evidence>
<evidence type="ECO:0000313" key="15">
    <source>
        <dbReference type="Proteomes" id="UP000622638"/>
    </source>
</evidence>
<dbReference type="PIRSF" id="PIRSF000094">
    <property type="entry name" value="Enoyl-ACP_rdct"/>
    <property type="match status" value="1"/>
</dbReference>
<feature type="binding site" evidence="11">
    <location>
        <position position="16"/>
    </location>
    <ligand>
        <name>NAD(+)</name>
        <dbReference type="ChEBI" id="CHEBI:57540"/>
    </ligand>
</feature>
<dbReference type="EMBL" id="BMKG01000013">
    <property type="protein sequence ID" value="GGC08939.1"/>
    <property type="molecule type" value="Genomic_DNA"/>
</dbReference>
<organism evidence="13 14">
    <name type="scientific">Pseudoduganella buxea</name>
    <dbReference type="NCBI Taxonomy" id="1949069"/>
    <lineage>
        <taxon>Bacteria</taxon>
        <taxon>Pseudomonadati</taxon>
        <taxon>Pseudomonadota</taxon>
        <taxon>Betaproteobacteria</taxon>
        <taxon>Burkholderiales</taxon>
        <taxon>Oxalobacteraceae</taxon>
        <taxon>Telluria group</taxon>
        <taxon>Pseudoduganella</taxon>
    </lineage>
</organism>
<evidence type="ECO:0000256" key="4">
    <source>
        <dbReference type="ARBA" id="ARBA00022832"/>
    </source>
</evidence>
<dbReference type="CDD" id="cd05372">
    <property type="entry name" value="ENR_SDR"/>
    <property type="match status" value="1"/>
</dbReference>
<evidence type="ECO:0000313" key="12">
    <source>
        <dbReference type="EMBL" id="GGC08939.1"/>
    </source>
</evidence>
<keyword evidence="6" id="KW-0443">Lipid metabolism</keyword>
<evidence type="ECO:0000256" key="2">
    <source>
        <dbReference type="ARBA" id="ARBA00009233"/>
    </source>
</evidence>
<feature type="binding site" evidence="11">
    <location>
        <begin position="22"/>
        <end position="23"/>
    </location>
    <ligand>
        <name>NAD(+)</name>
        <dbReference type="ChEBI" id="CHEBI:57540"/>
    </ligand>
</feature>
<feature type="binding site" evidence="11">
    <location>
        <position position="95"/>
    </location>
    <ligand>
        <name>NAD(+)</name>
        <dbReference type="ChEBI" id="CHEBI:57540"/>
    </ligand>
</feature>
<evidence type="ECO:0000313" key="14">
    <source>
        <dbReference type="Proteomes" id="UP000430634"/>
    </source>
</evidence>
<comment type="catalytic activity">
    <reaction evidence="8">
        <text>a 2,3-saturated acyl-[ACP] + NAD(+) = a (2E)-enoyl-[ACP] + NADH + H(+)</text>
        <dbReference type="Rhea" id="RHEA:10240"/>
        <dbReference type="Rhea" id="RHEA-COMP:9925"/>
        <dbReference type="Rhea" id="RHEA-COMP:9926"/>
        <dbReference type="ChEBI" id="CHEBI:15378"/>
        <dbReference type="ChEBI" id="CHEBI:57540"/>
        <dbReference type="ChEBI" id="CHEBI:57945"/>
        <dbReference type="ChEBI" id="CHEBI:78784"/>
        <dbReference type="ChEBI" id="CHEBI:78785"/>
        <dbReference type="EC" id="1.3.1.9"/>
    </reaction>
</comment>
<comment type="similarity">
    <text evidence="2 8">Belongs to the short-chain dehydrogenases/reductases (SDR) family. FabI subfamily.</text>
</comment>
<sequence>MKPSLTLQGKKGLVVGIANDRSIAWGAARAFHAAGAELAVTWFNEKARVHVEPLARQVDATVAMCLDVEQPGQLEAVFDAVGARWGRLDFLLHSIAFAPKSDLHGRVIDSSREGFLRAMDISCHSFARMARLARPLMTDGGSLMTMSYVGAEEVIPDYGVMGPVKAALEASVRYLAAELGPEGIRVNAVSPGPLATRAASGIPRFEELLAQSARRAPLRRLVDIAEVGALCAFLASDGASAMTGNTLYVDAGYHILG</sequence>
<dbReference type="InterPro" id="IPR014358">
    <property type="entry name" value="Enoyl-ACP_Rdtase_NADH"/>
</dbReference>
<keyword evidence="15" id="KW-1185">Reference proteome</keyword>